<dbReference type="Pfam" id="PF13410">
    <property type="entry name" value="GST_C_2"/>
    <property type="match status" value="1"/>
</dbReference>
<dbReference type="Pfam" id="PF13409">
    <property type="entry name" value="GST_N_2"/>
    <property type="match status" value="1"/>
</dbReference>
<sequence>MNLTLVIGNKNYSTWSLRPWLLLKAFNIHFEEVSVSLKDDGLRDRLLEFSPTARVPVLKERDLVVWDSLAICEYISDVHLEGAGWPHTPIDRARARAITCEMHTGFNALRGAMPMNIRAKRQVNITPEVAQDIARIDEIWSAHHHSGWLFESFGITDCFYAPVAFRFETYGIELSEAARQYQHRLLAHPALKSWVDDALKETEIVDADEAGEPR</sequence>
<keyword evidence="2" id="KW-0808">Transferase</keyword>
<dbReference type="CDD" id="cd03043">
    <property type="entry name" value="GST_N_1"/>
    <property type="match status" value="1"/>
</dbReference>
<dbReference type="PANTHER" id="PTHR43968:SF6">
    <property type="entry name" value="GLUTATHIONE S-TRANSFERASE OMEGA"/>
    <property type="match status" value="1"/>
</dbReference>
<name>A4BJ66_9GAMM</name>
<dbReference type="InterPro" id="IPR036249">
    <property type="entry name" value="Thioredoxin-like_sf"/>
</dbReference>
<feature type="domain" description="GST N-terminal" evidence="1">
    <location>
        <begin position="3"/>
        <end position="83"/>
    </location>
</feature>
<dbReference type="AlphaFoldDB" id="A4BJ66"/>
<dbReference type="Gene3D" id="1.20.1050.10">
    <property type="match status" value="1"/>
</dbReference>
<gene>
    <name evidence="2" type="ORF">MED297_05224</name>
</gene>
<dbReference type="InterPro" id="IPR036282">
    <property type="entry name" value="Glutathione-S-Trfase_C_sf"/>
</dbReference>
<dbReference type="SFLD" id="SFLDS00019">
    <property type="entry name" value="Glutathione_Transferase_(cytos"/>
    <property type="match status" value="1"/>
</dbReference>
<dbReference type="SUPFAM" id="SSF52833">
    <property type="entry name" value="Thioredoxin-like"/>
    <property type="match status" value="1"/>
</dbReference>
<dbReference type="PROSITE" id="PS50404">
    <property type="entry name" value="GST_NTER"/>
    <property type="match status" value="1"/>
</dbReference>
<evidence type="ECO:0000313" key="2">
    <source>
        <dbReference type="EMBL" id="EAR07819.1"/>
    </source>
</evidence>
<accession>A4BJ66</accession>
<proteinExistence type="predicted"/>
<dbReference type="STRING" id="314283.MED297_05224"/>
<dbReference type="Proteomes" id="UP000005953">
    <property type="component" value="Unassembled WGS sequence"/>
</dbReference>
<protein>
    <submittedName>
        <fullName evidence="2">Glutathione S-transferase family protein</fullName>
    </submittedName>
</protein>
<keyword evidence="3" id="KW-1185">Reference proteome</keyword>
<evidence type="ECO:0000313" key="3">
    <source>
        <dbReference type="Proteomes" id="UP000005953"/>
    </source>
</evidence>
<dbReference type="RefSeq" id="WP_008048132.1">
    <property type="nucleotide sequence ID" value="NZ_CH724155.1"/>
</dbReference>
<dbReference type="CDD" id="cd03194">
    <property type="entry name" value="GST_C_3"/>
    <property type="match status" value="1"/>
</dbReference>
<dbReference type="InterPro" id="IPR004045">
    <property type="entry name" value="Glutathione_S-Trfase_N"/>
</dbReference>
<evidence type="ECO:0000259" key="1">
    <source>
        <dbReference type="PROSITE" id="PS50404"/>
    </source>
</evidence>
<dbReference type="InterPro" id="IPR050983">
    <property type="entry name" value="GST_Omega/HSP26"/>
</dbReference>
<organism evidence="2 3">
    <name type="scientific">Reinekea blandensis MED297</name>
    <dbReference type="NCBI Taxonomy" id="314283"/>
    <lineage>
        <taxon>Bacteria</taxon>
        <taxon>Pseudomonadati</taxon>
        <taxon>Pseudomonadota</taxon>
        <taxon>Gammaproteobacteria</taxon>
        <taxon>Oceanospirillales</taxon>
        <taxon>Saccharospirillaceae</taxon>
        <taxon>Reinekea</taxon>
    </lineage>
</organism>
<dbReference type="GO" id="GO:0016740">
    <property type="term" value="F:transferase activity"/>
    <property type="evidence" value="ECO:0007669"/>
    <property type="project" value="UniProtKB-KW"/>
</dbReference>
<dbReference type="InterPro" id="IPR040079">
    <property type="entry name" value="Glutathione_S-Trfase"/>
</dbReference>
<dbReference type="HOGENOM" id="CLU_070658_0_0_6"/>
<dbReference type="PANTHER" id="PTHR43968">
    <property type="match status" value="1"/>
</dbReference>
<dbReference type="GO" id="GO:0005737">
    <property type="term" value="C:cytoplasm"/>
    <property type="evidence" value="ECO:0007669"/>
    <property type="project" value="TreeGrafter"/>
</dbReference>
<dbReference type="OrthoDB" id="9799538at2"/>
<dbReference type="EMBL" id="AAOE01000031">
    <property type="protein sequence ID" value="EAR07819.1"/>
    <property type="molecule type" value="Genomic_DNA"/>
</dbReference>
<reference evidence="2 3" key="1">
    <citation type="submission" date="2006-02" db="EMBL/GenBank/DDBJ databases">
        <authorList>
            <person name="Pinhassi J."/>
            <person name="Pedros-Alio C."/>
            <person name="Ferriera S."/>
            <person name="Johnson J."/>
            <person name="Kravitz S."/>
            <person name="Halpern A."/>
            <person name="Remington K."/>
            <person name="Beeson K."/>
            <person name="Tran B."/>
            <person name="Rogers Y.-H."/>
            <person name="Friedman R."/>
            <person name="Venter J.C."/>
        </authorList>
    </citation>
    <scope>NUCLEOTIDE SEQUENCE [LARGE SCALE GENOMIC DNA]</scope>
    <source>
        <strain evidence="2 3">MED297</strain>
    </source>
</reference>
<comment type="caution">
    <text evidence="2">The sequence shown here is derived from an EMBL/GenBank/DDBJ whole genome shotgun (WGS) entry which is preliminary data.</text>
</comment>
<dbReference type="Gene3D" id="3.40.30.10">
    <property type="entry name" value="Glutaredoxin"/>
    <property type="match status" value="1"/>
</dbReference>
<dbReference type="SUPFAM" id="SSF47616">
    <property type="entry name" value="GST C-terminal domain-like"/>
    <property type="match status" value="1"/>
</dbReference>